<dbReference type="RefSeq" id="WP_047745067.1">
    <property type="nucleotide sequence ID" value="NZ_AP023447.1"/>
</dbReference>
<feature type="region of interest" description="Disordered" evidence="1">
    <location>
        <begin position="1"/>
        <end position="47"/>
    </location>
</feature>
<dbReference type="AlphaFoldDB" id="A0AAU9CNR9"/>
<name>A0AAU9CNR9_9ENTR</name>
<evidence type="ECO:0000313" key="3">
    <source>
        <dbReference type="Proteomes" id="UP000595858"/>
    </source>
</evidence>
<dbReference type="InterPro" id="IPR049675">
    <property type="entry name" value="QatB"/>
</dbReference>
<dbReference type="Proteomes" id="UP000595858">
    <property type="component" value="Chromosome"/>
</dbReference>
<evidence type="ECO:0000256" key="1">
    <source>
        <dbReference type="SAM" id="MobiDB-lite"/>
    </source>
</evidence>
<accession>A0AAU9CNR9</accession>
<dbReference type="NCBIfam" id="NF041924">
    <property type="entry name" value="QatB"/>
    <property type="match status" value="1"/>
</dbReference>
<sequence length="270" mass="29441">MGTSASSTGPGSNVSFDPPWLNDIPIGGGEEGNKNSETSPTGTPGLAPTARFRAARRNMGVFVRNGDTRDLARAAGHYSRTGMGGAKNVASRMRTSTRAAAGLGSFLQSVRDRTDLQINNWMDDLRAKNPSAQTVIDAIVSQIIPEGGSRDEESAKDSMAQALSELIDLNPDIDLLELNDSQIWTLMQIFIGHEACNRMYADIGQLFENAKYSPAKMVQRTNEMRGFLKNSVAAQLESMRQSFPNPTHQQLEVLLNDAIQMTFNVFEGEI</sequence>
<proteinExistence type="predicted"/>
<protein>
    <submittedName>
        <fullName evidence="2">Uncharacterized protein</fullName>
    </submittedName>
</protein>
<organism evidence="2 3">
    <name type="scientific">Enterobacter roggenkampii</name>
    <dbReference type="NCBI Taxonomy" id="1812935"/>
    <lineage>
        <taxon>Bacteria</taxon>
        <taxon>Pseudomonadati</taxon>
        <taxon>Pseudomonadota</taxon>
        <taxon>Gammaproteobacteria</taxon>
        <taxon>Enterobacterales</taxon>
        <taxon>Enterobacteriaceae</taxon>
        <taxon>Enterobacter</taxon>
        <taxon>Enterobacter cloacae complex</taxon>
    </lineage>
</organism>
<reference evidence="2" key="1">
    <citation type="journal article" date="2020" name="J Glob Antimicrob Resist">
        <title>Genomic characterization of clinical Enterobacter roggenkampii co-harboring blaIMP-1- and blaGES-5-encoding IncP6 and mcr-9-encoding IncHI2 plasmids isolated in Japan.</title>
        <authorList>
            <person name="Umeda K."/>
            <person name="Nakamura H."/>
            <person name="Fukuda A."/>
            <person name="Matsumoto Y."/>
            <person name="Motooka D."/>
            <person name="Nakamura S."/>
            <person name="Yasui Y."/>
            <person name="Yoshida H."/>
            <person name="Kawahara R."/>
        </authorList>
    </citation>
    <scope>NUCLEOTIDE SEQUENCE</scope>
    <source>
        <strain evidence="2">OIPH-N260</strain>
    </source>
</reference>
<gene>
    <name evidence="2" type="ORF">OIPHN260_47400</name>
</gene>
<evidence type="ECO:0000313" key="2">
    <source>
        <dbReference type="EMBL" id="BCL45238.1"/>
    </source>
</evidence>
<feature type="compositionally biased region" description="Polar residues" evidence="1">
    <location>
        <begin position="1"/>
        <end position="15"/>
    </location>
</feature>
<dbReference type="EMBL" id="AP023447">
    <property type="protein sequence ID" value="BCL45238.1"/>
    <property type="molecule type" value="Genomic_DNA"/>
</dbReference>